<comment type="caution">
    <text evidence="6">The sequence shown here is derived from an EMBL/GenBank/DDBJ whole genome shotgun (WGS) entry which is preliminary data.</text>
</comment>
<gene>
    <name evidence="6" type="ORF">C7999DRAFT_32703</name>
</gene>
<dbReference type="InterPro" id="IPR001461">
    <property type="entry name" value="Aspartic_peptidase_A1"/>
</dbReference>
<keyword evidence="3" id="KW-0812">Transmembrane</keyword>
<dbReference type="EMBL" id="MU857664">
    <property type="protein sequence ID" value="KAK4246924.1"/>
    <property type="molecule type" value="Genomic_DNA"/>
</dbReference>
<keyword evidence="4" id="KW-0732">Signal</keyword>
<feature type="chain" id="PRO_5042971876" evidence="4">
    <location>
        <begin position="23"/>
        <end position="659"/>
    </location>
</feature>
<evidence type="ECO:0000313" key="6">
    <source>
        <dbReference type="EMBL" id="KAK4246924.1"/>
    </source>
</evidence>
<dbReference type="PRINTS" id="PR00792">
    <property type="entry name" value="PEPSIN"/>
</dbReference>
<evidence type="ECO:0000313" key="7">
    <source>
        <dbReference type="Proteomes" id="UP001303647"/>
    </source>
</evidence>
<dbReference type="GO" id="GO:0006508">
    <property type="term" value="P:proteolysis"/>
    <property type="evidence" value="ECO:0007669"/>
    <property type="project" value="InterPro"/>
</dbReference>
<accession>A0AAN7CRD8</accession>
<keyword evidence="3" id="KW-1133">Transmembrane helix</keyword>
<evidence type="ECO:0000259" key="5">
    <source>
        <dbReference type="PROSITE" id="PS51767"/>
    </source>
</evidence>
<dbReference type="SUPFAM" id="SSF50630">
    <property type="entry name" value="Acid proteases"/>
    <property type="match status" value="1"/>
</dbReference>
<dbReference type="Pfam" id="PF00026">
    <property type="entry name" value="Asp"/>
    <property type="match status" value="1"/>
</dbReference>
<feature type="transmembrane region" description="Helical" evidence="3">
    <location>
        <begin position="499"/>
        <end position="522"/>
    </location>
</feature>
<dbReference type="InterPro" id="IPR033121">
    <property type="entry name" value="PEPTIDASE_A1"/>
</dbReference>
<dbReference type="AlphaFoldDB" id="A0AAN7CRD8"/>
<reference evidence="6" key="1">
    <citation type="journal article" date="2023" name="Mol. Phylogenet. Evol.">
        <title>Genome-scale phylogeny and comparative genomics of the fungal order Sordariales.</title>
        <authorList>
            <person name="Hensen N."/>
            <person name="Bonometti L."/>
            <person name="Westerberg I."/>
            <person name="Brannstrom I.O."/>
            <person name="Guillou S."/>
            <person name="Cros-Aarteil S."/>
            <person name="Calhoun S."/>
            <person name="Haridas S."/>
            <person name="Kuo A."/>
            <person name="Mondo S."/>
            <person name="Pangilinan J."/>
            <person name="Riley R."/>
            <person name="LaButti K."/>
            <person name="Andreopoulos B."/>
            <person name="Lipzen A."/>
            <person name="Chen C."/>
            <person name="Yan M."/>
            <person name="Daum C."/>
            <person name="Ng V."/>
            <person name="Clum A."/>
            <person name="Steindorff A."/>
            <person name="Ohm R.A."/>
            <person name="Martin F."/>
            <person name="Silar P."/>
            <person name="Natvig D.O."/>
            <person name="Lalanne C."/>
            <person name="Gautier V."/>
            <person name="Ament-Velasquez S.L."/>
            <person name="Kruys A."/>
            <person name="Hutchinson M.I."/>
            <person name="Powell A.J."/>
            <person name="Barry K."/>
            <person name="Miller A.N."/>
            <person name="Grigoriev I.V."/>
            <person name="Debuchy R."/>
            <person name="Gladieux P."/>
            <person name="Hiltunen Thoren M."/>
            <person name="Johannesson H."/>
        </authorList>
    </citation>
    <scope>NUCLEOTIDE SEQUENCE</scope>
    <source>
        <strain evidence="6">CBS 359.72</strain>
    </source>
</reference>
<feature type="compositionally biased region" description="Polar residues" evidence="2">
    <location>
        <begin position="545"/>
        <end position="562"/>
    </location>
</feature>
<comment type="similarity">
    <text evidence="1">Belongs to the peptidase A1 family.</text>
</comment>
<name>A0AAN7CRD8_9PEZI</name>
<feature type="region of interest" description="Disordered" evidence="2">
    <location>
        <begin position="534"/>
        <end position="659"/>
    </location>
</feature>
<dbReference type="Gene3D" id="2.40.70.10">
    <property type="entry name" value="Acid Proteases"/>
    <property type="match status" value="2"/>
</dbReference>
<dbReference type="GO" id="GO:0004190">
    <property type="term" value="F:aspartic-type endopeptidase activity"/>
    <property type="evidence" value="ECO:0007669"/>
    <property type="project" value="InterPro"/>
</dbReference>
<sequence length="659" mass="69818">MALSTRLSLLAIGILSATAASAQHVLLPFSQHEDISLSARASEEGTLKSASGYAYVIDATVGTPPQKVSLLLSTSSGDTWVPDANTMECSPEWYYRSYYSSYGDDEDYGYDIPKPECLWGSFNNSLSSTYLPANSRYLDFSVSYIDSNYVSGLNMTDSLTFGDIELNDYPMGLVSSASRWIGMLGLGYNSSSNYYSSSTAGQYANVMDRMVSSGKIASPAYSIWLDNAKGSSGGILFGAVDRSRYSGDLVRVSSRYSSYSYYPYGFSVVLNSINGTTASGSPMAPIRTNDFPLDVTVGAGEVYSFLPESLAEQIAGMTGATFNDSMESYEIPCDAGKKNNTKLVFEIGGTGGPKLHVETADLVVPSTVNRFRYSSDLDPGMCMFAIQAYDSSSSSYSTSSNNLYNLGGAILRRSYVVYDLANQEIAVAPVKFSDGGRDPTPEITAFESYGAYVPSASEFCTNSFCPSDSGSGSGSDYNYGPNRGSGNFGEPGFEHWKKVAIGVGVGFGVIAIVAAVAGIIVCKRSVRGTGVAKEVDEEGLDGNTPPATSTNPPVTQNPTSGAVTLPPRSLPIIEEASRPNTQPEAQAQAPQLPALETRPITPPEPTASANSNRQSVAVSALSAEQEPQTQEHNGAMSGTDAAAPPSPKGKGKEVDHDEN</sequence>
<organism evidence="6 7">
    <name type="scientific">Corynascus novoguineensis</name>
    <dbReference type="NCBI Taxonomy" id="1126955"/>
    <lineage>
        <taxon>Eukaryota</taxon>
        <taxon>Fungi</taxon>
        <taxon>Dikarya</taxon>
        <taxon>Ascomycota</taxon>
        <taxon>Pezizomycotina</taxon>
        <taxon>Sordariomycetes</taxon>
        <taxon>Sordariomycetidae</taxon>
        <taxon>Sordariales</taxon>
        <taxon>Chaetomiaceae</taxon>
        <taxon>Corynascus</taxon>
    </lineage>
</organism>
<evidence type="ECO:0000256" key="4">
    <source>
        <dbReference type="SAM" id="SignalP"/>
    </source>
</evidence>
<dbReference type="PANTHER" id="PTHR47966">
    <property type="entry name" value="BETA-SITE APP-CLEAVING ENZYME, ISOFORM A-RELATED"/>
    <property type="match status" value="1"/>
</dbReference>
<feature type="compositionally biased region" description="Polar residues" evidence="2">
    <location>
        <begin position="607"/>
        <end position="617"/>
    </location>
</feature>
<feature type="signal peptide" evidence="4">
    <location>
        <begin position="1"/>
        <end position="22"/>
    </location>
</feature>
<dbReference type="PROSITE" id="PS51767">
    <property type="entry name" value="PEPTIDASE_A1"/>
    <property type="match status" value="1"/>
</dbReference>
<feature type="domain" description="Peptidase A1" evidence="5">
    <location>
        <begin position="55"/>
        <end position="428"/>
    </location>
</feature>
<keyword evidence="7" id="KW-1185">Reference proteome</keyword>
<evidence type="ECO:0000256" key="1">
    <source>
        <dbReference type="ARBA" id="ARBA00007447"/>
    </source>
</evidence>
<feature type="compositionally biased region" description="Basic and acidic residues" evidence="2">
    <location>
        <begin position="650"/>
        <end position="659"/>
    </location>
</feature>
<evidence type="ECO:0000256" key="2">
    <source>
        <dbReference type="SAM" id="MobiDB-lite"/>
    </source>
</evidence>
<dbReference type="PANTHER" id="PTHR47966:SF73">
    <property type="entry name" value="PEPTIDASE A1 DOMAIN-CONTAINING PROTEIN"/>
    <property type="match status" value="1"/>
</dbReference>
<proteinExistence type="inferred from homology"/>
<evidence type="ECO:0000256" key="3">
    <source>
        <dbReference type="SAM" id="Phobius"/>
    </source>
</evidence>
<feature type="compositionally biased region" description="Low complexity" evidence="2">
    <location>
        <begin position="582"/>
        <end position="596"/>
    </location>
</feature>
<protein>
    <submittedName>
        <fullName evidence="6">Aspartic peptidase domain-containing protein</fullName>
    </submittedName>
</protein>
<dbReference type="InterPro" id="IPR021109">
    <property type="entry name" value="Peptidase_aspartic_dom_sf"/>
</dbReference>
<dbReference type="Proteomes" id="UP001303647">
    <property type="component" value="Unassembled WGS sequence"/>
</dbReference>
<keyword evidence="3" id="KW-0472">Membrane</keyword>
<reference evidence="6" key="2">
    <citation type="submission" date="2023-05" db="EMBL/GenBank/DDBJ databases">
        <authorList>
            <consortium name="Lawrence Berkeley National Laboratory"/>
            <person name="Steindorff A."/>
            <person name="Hensen N."/>
            <person name="Bonometti L."/>
            <person name="Westerberg I."/>
            <person name="Brannstrom I.O."/>
            <person name="Guillou S."/>
            <person name="Cros-Aarteil S."/>
            <person name="Calhoun S."/>
            <person name="Haridas S."/>
            <person name="Kuo A."/>
            <person name="Mondo S."/>
            <person name="Pangilinan J."/>
            <person name="Riley R."/>
            <person name="Labutti K."/>
            <person name="Andreopoulos B."/>
            <person name="Lipzen A."/>
            <person name="Chen C."/>
            <person name="Yanf M."/>
            <person name="Daum C."/>
            <person name="Ng V."/>
            <person name="Clum A."/>
            <person name="Ohm R."/>
            <person name="Martin F."/>
            <person name="Silar P."/>
            <person name="Natvig D."/>
            <person name="Lalanne C."/>
            <person name="Gautier V."/>
            <person name="Ament-Velasquez S.L."/>
            <person name="Kruys A."/>
            <person name="Hutchinson M.I."/>
            <person name="Powell A.J."/>
            <person name="Barry K."/>
            <person name="Miller A.N."/>
            <person name="Grigoriev I.V."/>
            <person name="Debuchy R."/>
            <person name="Gladieux P."/>
            <person name="Thoren M.H."/>
            <person name="Johannesson H."/>
        </authorList>
    </citation>
    <scope>NUCLEOTIDE SEQUENCE</scope>
    <source>
        <strain evidence="6">CBS 359.72</strain>
    </source>
</reference>